<dbReference type="Pfam" id="PF13399">
    <property type="entry name" value="LytR_C"/>
    <property type="match status" value="1"/>
</dbReference>
<proteinExistence type="predicted"/>
<evidence type="ECO:0000256" key="1">
    <source>
        <dbReference type="SAM" id="MobiDB-lite"/>
    </source>
</evidence>
<gene>
    <name evidence="4" type="ORF">UFOPK3001_01219</name>
    <name evidence="5" type="ORF">UFOPK3954_01262</name>
</gene>
<evidence type="ECO:0000313" key="5">
    <source>
        <dbReference type="EMBL" id="CAB4992630.1"/>
    </source>
</evidence>
<feature type="transmembrane region" description="Helical" evidence="2">
    <location>
        <begin position="24"/>
        <end position="44"/>
    </location>
</feature>
<dbReference type="EMBL" id="CAFBON010000123">
    <property type="protein sequence ID" value="CAB4992630.1"/>
    <property type="molecule type" value="Genomic_DNA"/>
</dbReference>
<feature type="region of interest" description="Disordered" evidence="1">
    <location>
        <begin position="50"/>
        <end position="77"/>
    </location>
</feature>
<reference evidence="4" key="1">
    <citation type="submission" date="2020-05" db="EMBL/GenBank/DDBJ databases">
        <authorList>
            <person name="Chiriac C."/>
            <person name="Salcher M."/>
            <person name="Ghai R."/>
            <person name="Kavagutti S V."/>
        </authorList>
    </citation>
    <scope>NUCLEOTIDE SEQUENCE</scope>
</reference>
<protein>
    <submittedName>
        <fullName evidence="4">Unannotated protein</fullName>
    </submittedName>
</protein>
<evidence type="ECO:0000313" key="4">
    <source>
        <dbReference type="EMBL" id="CAB4805457.1"/>
    </source>
</evidence>
<accession>A0A6J6YJA5</accession>
<evidence type="ECO:0000259" key="3">
    <source>
        <dbReference type="Pfam" id="PF13399"/>
    </source>
</evidence>
<feature type="compositionally biased region" description="Low complexity" evidence="1">
    <location>
        <begin position="53"/>
        <end position="65"/>
    </location>
</feature>
<feature type="domain" description="LytR/CpsA/Psr regulator C-terminal" evidence="3">
    <location>
        <begin position="94"/>
        <end position="156"/>
    </location>
</feature>
<sequence length="222" mass="22190">MSMQDPNRPARPRPGQSAPASRPATPIIAVVIAAVAGLIGLIVLRDVKSDAGNTNSDTTEITDTTEPTDDTTFTDDSSVPDVTLPVLVRTGAIVVVSNASGKKGAAGALTDELKARGYDAGKAFTANSGTLNDTTQVLVAPGDEAALAVAKSVMAEMGLDGTPGPLDESAPVKQSDVSGATILILLGLDKAGQSLLPLAGDAGVPNTEVSITAAAETITTGS</sequence>
<dbReference type="Gene3D" id="3.30.70.2390">
    <property type="match status" value="1"/>
</dbReference>
<organism evidence="4">
    <name type="scientific">freshwater metagenome</name>
    <dbReference type="NCBI Taxonomy" id="449393"/>
    <lineage>
        <taxon>unclassified sequences</taxon>
        <taxon>metagenomes</taxon>
        <taxon>ecological metagenomes</taxon>
    </lineage>
</organism>
<feature type="region of interest" description="Disordered" evidence="1">
    <location>
        <begin position="1"/>
        <end position="22"/>
    </location>
</feature>
<dbReference type="InterPro" id="IPR027381">
    <property type="entry name" value="LytR/CpsA/Psr_C"/>
</dbReference>
<keyword evidence="2" id="KW-0472">Membrane</keyword>
<name>A0A6J6YJA5_9ZZZZ</name>
<dbReference type="AlphaFoldDB" id="A0A6J6YJA5"/>
<keyword evidence="2" id="KW-0812">Transmembrane</keyword>
<evidence type="ECO:0000256" key="2">
    <source>
        <dbReference type="SAM" id="Phobius"/>
    </source>
</evidence>
<keyword evidence="2" id="KW-1133">Transmembrane helix</keyword>
<dbReference type="EMBL" id="CAFAAJ010000069">
    <property type="protein sequence ID" value="CAB4805457.1"/>
    <property type="molecule type" value="Genomic_DNA"/>
</dbReference>